<keyword evidence="4" id="KW-0788">Thiol protease</keyword>
<dbReference type="PROSITE" id="PS51935">
    <property type="entry name" value="NLPC_P60"/>
    <property type="match status" value="1"/>
</dbReference>
<dbReference type="Gene3D" id="2.30.30.40">
    <property type="entry name" value="SH3 Domains"/>
    <property type="match status" value="2"/>
</dbReference>
<reference evidence="8 9" key="1">
    <citation type="submission" date="2024-03" db="EMBL/GenBank/DDBJ databases">
        <title>Human intestinal bacterial collection.</title>
        <authorList>
            <person name="Pauvert C."/>
            <person name="Hitch T.C.A."/>
            <person name="Clavel T."/>
        </authorList>
    </citation>
    <scope>NUCLEOTIDE SEQUENCE [LARGE SCALE GENOMIC DNA]</scope>
    <source>
        <strain evidence="8 9">CLA-AA-H78B</strain>
    </source>
</reference>
<dbReference type="Pfam" id="PF00877">
    <property type="entry name" value="NLPC_P60"/>
    <property type="match status" value="1"/>
</dbReference>
<keyword evidence="5" id="KW-0732">Signal</keyword>
<evidence type="ECO:0000259" key="7">
    <source>
        <dbReference type="PROSITE" id="PS51935"/>
    </source>
</evidence>
<dbReference type="InterPro" id="IPR051202">
    <property type="entry name" value="Peptidase_C40"/>
</dbReference>
<protein>
    <submittedName>
        <fullName evidence="8">NlpC/P60 family protein</fullName>
    </submittedName>
</protein>
<dbReference type="InterPro" id="IPR003646">
    <property type="entry name" value="SH3-like_bac-type"/>
</dbReference>
<evidence type="ECO:0000313" key="8">
    <source>
        <dbReference type="EMBL" id="MEQ2577996.1"/>
    </source>
</evidence>
<dbReference type="SUPFAM" id="SSF54001">
    <property type="entry name" value="Cysteine proteinases"/>
    <property type="match status" value="1"/>
</dbReference>
<organism evidence="8 9">
    <name type="scientific">Hominiventricola aquisgranensis</name>
    <dbReference type="NCBI Taxonomy" id="3133164"/>
    <lineage>
        <taxon>Bacteria</taxon>
        <taxon>Bacillati</taxon>
        <taxon>Bacillota</taxon>
        <taxon>Clostridia</taxon>
        <taxon>Lachnospirales</taxon>
        <taxon>Lachnospiraceae</taxon>
        <taxon>Hominiventricola</taxon>
    </lineage>
</organism>
<feature type="domain" description="SH3b" evidence="6">
    <location>
        <begin position="149"/>
        <end position="211"/>
    </location>
</feature>
<evidence type="ECO:0000256" key="3">
    <source>
        <dbReference type="ARBA" id="ARBA00022801"/>
    </source>
</evidence>
<dbReference type="Proteomes" id="UP001470288">
    <property type="component" value="Unassembled WGS sequence"/>
</dbReference>
<name>A0ABV1HYJ5_9FIRM</name>
<evidence type="ECO:0000259" key="6">
    <source>
        <dbReference type="PROSITE" id="PS51781"/>
    </source>
</evidence>
<gene>
    <name evidence="8" type="ORF">WMO62_03940</name>
</gene>
<keyword evidence="9" id="KW-1185">Reference proteome</keyword>
<comment type="caution">
    <text evidence="8">The sequence shown here is derived from an EMBL/GenBank/DDBJ whole genome shotgun (WGS) entry which is preliminary data.</text>
</comment>
<feature type="signal peptide" evidence="5">
    <location>
        <begin position="1"/>
        <end position="25"/>
    </location>
</feature>
<comment type="similarity">
    <text evidence="1">Belongs to the peptidase C40 family.</text>
</comment>
<dbReference type="PANTHER" id="PTHR47053">
    <property type="entry name" value="MUREIN DD-ENDOPEPTIDASE MEPH-RELATED"/>
    <property type="match status" value="1"/>
</dbReference>
<feature type="chain" id="PRO_5047182684" evidence="5">
    <location>
        <begin position="26"/>
        <end position="349"/>
    </location>
</feature>
<evidence type="ECO:0000313" key="9">
    <source>
        <dbReference type="Proteomes" id="UP001470288"/>
    </source>
</evidence>
<dbReference type="Pfam" id="PF08239">
    <property type="entry name" value="SH3_3"/>
    <property type="match status" value="2"/>
</dbReference>
<evidence type="ECO:0000256" key="2">
    <source>
        <dbReference type="ARBA" id="ARBA00022670"/>
    </source>
</evidence>
<dbReference type="InterPro" id="IPR038765">
    <property type="entry name" value="Papain-like_cys_pep_sf"/>
</dbReference>
<dbReference type="EMBL" id="JBBMFC010000005">
    <property type="protein sequence ID" value="MEQ2577996.1"/>
    <property type="molecule type" value="Genomic_DNA"/>
</dbReference>
<accession>A0ABV1HYJ5</accession>
<dbReference type="PROSITE" id="PS51781">
    <property type="entry name" value="SH3B"/>
    <property type="match status" value="2"/>
</dbReference>
<sequence>MNNIYHKIITGGFALVLAGAVAFTAAPMDAQASAALGISSQIGLSADMDAAETTDVENAMNQTVLDAFHLDGYSNLGIVTVSEGKVNIRDSASTDGKIVGKIGNNAGCDVLGEEGEWLQIKSGKVEGYIKAEYVLTGSEALEKAGSLLKTVADVNTEGLKVRTQPSTDSEVLDIVGSDQSFDVLEELDEWVKIDLDGEEGYLFKDYVNVGAKLDEALTISEVMYGAGVSDVRMALSNFAKQYIGNPYVWGGTSLTKGADCSGFVLSVFRNYGISLPHSSRAQANCGTKISLSELKPGDLVFYGNRSGINHVAIYVGGGQVVHASNPRVGITISGVSYRSPVKAVRVIKD</sequence>
<dbReference type="PANTHER" id="PTHR47053:SF1">
    <property type="entry name" value="MUREIN DD-ENDOPEPTIDASE MEPH-RELATED"/>
    <property type="match status" value="1"/>
</dbReference>
<dbReference type="InterPro" id="IPR000064">
    <property type="entry name" value="NLP_P60_dom"/>
</dbReference>
<evidence type="ECO:0000256" key="4">
    <source>
        <dbReference type="ARBA" id="ARBA00022807"/>
    </source>
</evidence>
<dbReference type="Gene3D" id="3.90.1720.10">
    <property type="entry name" value="endopeptidase domain like (from Nostoc punctiforme)"/>
    <property type="match status" value="1"/>
</dbReference>
<keyword evidence="2" id="KW-0645">Protease</keyword>
<dbReference type="RefSeq" id="WP_118596154.1">
    <property type="nucleotide sequence ID" value="NZ_JBBMFC010000005.1"/>
</dbReference>
<evidence type="ECO:0000256" key="5">
    <source>
        <dbReference type="SAM" id="SignalP"/>
    </source>
</evidence>
<proteinExistence type="inferred from homology"/>
<dbReference type="SMART" id="SM00287">
    <property type="entry name" value="SH3b"/>
    <property type="match status" value="2"/>
</dbReference>
<evidence type="ECO:0000256" key="1">
    <source>
        <dbReference type="ARBA" id="ARBA00007074"/>
    </source>
</evidence>
<feature type="domain" description="SH3b" evidence="6">
    <location>
        <begin position="74"/>
        <end position="138"/>
    </location>
</feature>
<feature type="domain" description="NlpC/P60" evidence="7">
    <location>
        <begin position="229"/>
        <end position="349"/>
    </location>
</feature>
<keyword evidence="3" id="KW-0378">Hydrolase</keyword>